<sequence length="227" mass="22626">MRFAPGVTLERHPRWNALAFDRPCPVLSSAPVGGGDRLVRRIVNLCVHGDGCLDACADPEATFAGLAAEQGWGGALTGLMTAVSAQDLGVGHAPLRDPLWSVLATAGTSNAHRAGEPAPVHPGAGTINIIAVTGQGLTAAARAEALALVAEAKAGLLADLGRTVPGSGRIATGTGTDAVAIASEGGADTPYSGYHTESGQALVAAVREAVGASLALSGERGAEPEET</sequence>
<dbReference type="AlphaFoldDB" id="A0A1G5HR59"/>
<dbReference type="EMBL" id="FMUN01000010">
    <property type="protein sequence ID" value="SCY65518.1"/>
    <property type="molecule type" value="Genomic_DNA"/>
</dbReference>
<protein>
    <submittedName>
        <fullName evidence="1">Adenosylcobinamide amidohydrolase</fullName>
    </submittedName>
</protein>
<dbReference type="PANTHER" id="PTHR35336:SF5">
    <property type="entry name" value="ADENOSYLCOBINAMIDE AMIDOHYDROLASE"/>
    <property type="match status" value="1"/>
</dbReference>
<proteinExistence type="predicted"/>
<reference evidence="2" key="1">
    <citation type="submission" date="2016-10" db="EMBL/GenBank/DDBJ databases">
        <authorList>
            <person name="Varghese N."/>
        </authorList>
    </citation>
    <scope>NUCLEOTIDE SEQUENCE [LARGE SCALE GENOMIC DNA]</scope>
    <source>
        <strain evidence="2">HL 19</strain>
    </source>
</reference>
<dbReference type="PANTHER" id="PTHR35336">
    <property type="entry name" value="ADENOSYLCOBINAMIDE AMIDOHYDROLASE"/>
    <property type="match status" value="1"/>
</dbReference>
<dbReference type="OrthoDB" id="34339at2"/>
<organism evidence="1 2">
    <name type="scientific">Thiohalorhabdus denitrificans</name>
    <dbReference type="NCBI Taxonomy" id="381306"/>
    <lineage>
        <taxon>Bacteria</taxon>
        <taxon>Pseudomonadati</taxon>
        <taxon>Pseudomonadota</taxon>
        <taxon>Gammaproteobacteria</taxon>
        <taxon>Thiohalorhabdales</taxon>
        <taxon>Thiohalorhabdaceae</taxon>
        <taxon>Thiohalorhabdus</taxon>
    </lineage>
</organism>
<gene>
    <name evidence="1" type="ORF">SAMN05661077_0045</name>
</gene>
<keyword evidence="2" id="KW-1185">Reference proteome</keyword>
<dbReference type="Proteomes" id="UP000183104">
    <property type="component" value="Unassembled WGS sequence"/>
</dbReference>
<name>A0A1G5HR59_9GAMM</name>
<evidence type="ECO:0000313" key="2">
    <source>
        <dbReference type="Proteomes" id="UP000183104"/>
    </source>
</evidence>
<dbReference type="Pfam" id="PF01955">
    <property type="entry name" value="CbiZ"/>
    <property type="match status" value="1"/>
</dbReference>
<dbReference type="InterPro" id="IPR002808">
    <property type="entry name" value="AdoCbi_amidolase"/>
</dbReference>
<dbReference type="RefSeq" id="WP_054964647.1">
    <property type="nucleotide sequence ID" value="NZ_FMUN01000010.1"/>
</dbReference>
<dbReference type="InterPro" id="IPR052209">
    <property type="entry name" value="CbiZ"/>
</dbReference>
<accession>A0A1G5HR59</accession>
<evidence type="ECO:0000313" key="1">
    <source>
        <dbReference type="EMBL" id="SCY65518.1"/>
    </source>
</evidence>
<dbReference type="GO" id="GO:0016787">
    <property type="term" value="F:hydrolase activity"/>
    <property type="evidence" value="ECO:0007669"/>
    <property type="project" value="UniProtKB-KW"/>
</dbReference>
<keyword evidence="1" id="KW-0378">Hydrolase</keyword>